<dbReference type="Pfam" id="PF03372">
    <property type="entry name" value="Exo_endo_phos"/>
    <property type="match status" value="1"/>
</dbReference>
<feature type="compositionally biased region" description="Polar residues" evidence="14">
    <location>
        <begin position="312"/>
        <end position="325"/>
    </location>
</feature>
<dbReference type="Gene3D" id="3.60.10.10">
    <property type="entry name" value="Endonuclease/exonuclease/phosphatase"/>
    <property type="match status" value="1"/>
</dbReference>
<dbReference type="GO" id="GO:0008270">
    <property type="term" value="F:zinc ion binding"/>
    <property type="evidence" value="ECO:0007669"/>
    <property type="project" value="UniProtKB-KW"/>
</dbReference>
<dbReference type="GO" id="GO:0005634">
    <property type="term" value="C:nucleus"/>
    <property type="evidence" value="ECO:0007669"/>
    <property type="project" value="TreeGrafter"/>
</dbReference>
<dbReference type="Pfam" id="PF06839">
    <property type="entry name" value="Zn_ribbon_GRF"/>
    <property type="match status" value="1"/>
</dbReference>
<evidence type="ECO:0000256" key="5">
    <source>
        <dbReference type="ARBA" id="ARBA00022771"/>
    </source>
</evidence>
<evidence type="ECO:0000256" key="4">
    <source>
        <dbReference type="ARBA" id="ARBA00022723"/>
    </source>
</evidence>
<evidence type="ECO:0000256" key="2">
    <source>
        <dbReference type="ARBA" id="ARBA00007092"/>
    </source>
</evidence>
<feature type="active site" description="Proton donor/acceptor" evidence="10">
    <location>
        <position position="131"/>
    </location>
</feature>
<comment type="caution">
    <text evidence="16">The sequence shown here is derived from an EMBL/GenBank/DDBJ whole genome shotgun (WGS) entry which is preliminary data.</text>
</comment>
<comment type="cofactor">
    <cofactor evidence="1">
        <name>Mn(2+)</name>
        <dbReference type="ChEBI" id="CHEBI:29035"/>
    </cofactor>
</comment>
<dbReference type="EMBL" id="BAABME010006997">
    <property type="protein sequence ID" value="GAA0169849.1"/>
    <property type="molecule type" value="Genomic_DNA"/>
</dbReference>
<evidence type="ECO:0000256" key="8">
    <source>
        <dbReference type="ARBA" id="ARBA00022842"/>
    </source>
</evidence>
<keyword evidence="6" id="KW-0378">Hydrolase</keyword>
<dbReference type="PROSITE" id="PS00728">
    <property type="entry name" value="AP_NUCLEASE_F1_3"/>
    <property type="match status" value="1"/>
</dbReference>
<dbReference type="Proteomes" id="UP001454036">
    <property type="component" value="Unassembled WGS sequence"/>
</dbReference>
<protein>
    <recommendedName>
        <fullName evidence="3">DNA-(apurinic or apyrimidinic site) endonuclease 2</fullName>
    </recommendedName>
</protein>
<evidence type="ECO:0000256" key="13">
    <source>
        <dbReference type="PROSITE-ProRule" id="PRU01343"/>
    </source>
</evidence>
<evidence type="ECO:0000256" key="9">
    <source>
        <dbReference type="ARBA" id="ARBA00023242"/>
    </source>
</evidence>
<feature type="active site" evidence="10">
    <location>
        <position position="90"/>
    </location>
</feature>
<dbReference type="PROSITE" id="PS51999">
    <property type="entry name" value="ZF_GRF"/>
    <property type="match status" value="1"/>
</dbReference>
<dbReference type="InterPro" id="IPR004808">
    <property type="entry name" value="AP_endonuc_1"/>
</dbReference>
<feature type="binding site" evidence="11">
    <location>
        <position position="133"/>
    </location>
    <ligand>
        <name>Mg(2+)</name>
        <dbReference type="ChEBI" id="CHEBI:18420"/>
        <label>1</label>
    </ligand>
</feature>
<feature type="site" description="Interaction with DNA substrate" evidence="12">
    <location>
        <position position="260"/>
    </location>
</feature>
<dbReference type="PANTHER" id="PTHR22748:SF4">
    <property type="entry name" value="DNA-(APURINIC OR APYRIMIDINIC SITE) ENDONUCLEASE 2"/>
    <property type="match status" value="1"/>
</dbReference>
<proteinExistence type="inferred from homology"/>
<evidence type="ECO:0000256" key="10">
    <source>
        <dbReference type="PIRSR" id="PIRSR604808-1"/>
    </source>
</evidence>
<dbReference type="GO" id="GO:0008311">
    <property type="term" value="F:double-stranded DNA 3'-5' DNA exonuclease activity"/>
    <property type="evidence" value="ECO:0007669"/>
    <property type="project" value="TreeGrafter"/>
</dbReference>
<dbReference type="PROSITE" id="PS51435">
    <property type="entry name" value="AP_NUCLEASE_F1_4"/>
    <property type="match status" value="1"/>
</dbReference>
<evidence type="ECO:0000256" key="11">
    <source>
        <dbReference type="PIRSR" id="PIRSR604808-2"/>
    </source>
</evidence>
<dbReference type="GO" id="GO:0008081">
    <property type="term" value="F:phosphoric diester hydrolase activity"/>
    <property type="evidence" value="ECO:0007669"/>
    <property type="project" value="TreeGrafter"/>
</dbReference>
<dbReference type="InterPro" id="IPR005135">
    <property type="entry name" value="Endo/exonuclease/phosphatase"/>
</dbReference>
<evidence type="ECO:0000256" key="14">
    <source>
        <dbReference type="SAM" id="MobiDB-lite"/>
    </source>
</evidence>
<keyword evidence="11" id="KW-0464">Manganese</keyword>
<dbReference type="InterPro" id="IPR010666">
    <property type="entry name" value="Znf_GRF"/>
</dbReference>
<feature type="active site" description="Proton acceptor" evidence="10">
    <location>
        <position position="260"/>
    </location>
</feature>
<evidence type="ECO:0000256" key="6">
    <source>
        <dbReference type="ARBA" id="ARBA00022801"/>
    </source>
</evidence>
<reference evidence="16 17" key="1">
    <citation type="submission" date="2024-01" db="EMBL/GenBank/DDBJ databases">
        <title>The complete chloroplast genome sequence of Lithospermum erythrorhizon: insights into the phylogenetic relationship among Boraginaceae species and the maternal lineages of purple gromwells.</title>
        <authorList>
            <person name="Okada T."/>
            <person name="Watanabe K."/>
        </authorList>
    </citation>
    <scope>NUCLEOTIDE SEQUENCE [LARGE SCALE GENOMIC DNA]</scope>
</reference>
<dbReference type="GO" id="GO:0006284">
    <property type="term" value="P:base-excision repair"/>
    <property type="evidence" value="ECO:0007669"/>
    <property type="project" value="TreeGrafter"/>
</dbReference>
<accession>A0AAV3R0G8</accession>
<feature type="binding site" evidence="11">
    <location>
        <position position="260"/>
    </location>
    <ligand>
        <name>Mg(2+)</name>
        <dbReference type="ChEBI" id="CHEBI:18420"/>
        <label>1</label>
    </ligand>
</feature>
<dbReference type="InterPro" id="IPR020848">
    <property type="entry name" value="AP_endonuclease_F1_CS"/>
</dbReference>
<evidence type="ECO:0000256" key="12">
    <source>
        <dbReference type="PIRSR" id="PIRSR604808-3"/>
    </source>
</evidence>
<keyword evidence="4 11" id="KW-0479">Metal-binding</keyword>
<dbReference type="SUPFAM" id="SSF56219">
    <property type="entry name" value="DNase I-like"/>
    <property type="match status" value="1"/>
</dbReference>
<dbReference type="AlphaFoldDB" id="A0AAV3R0G8"/>
<keyword evidence="9" id="KW-0539">Nucleus</keyword>
<feature type="site" description="Important for catalytic activity" evidence="12">
    <location>
        <position position="202"/>
    </location>
</feature>
<feature type="binding site" evidence="11">
    <location>
        <position position="131"/>
    </location>
    <ligand>
        <name>Mg(2+)</name>
        <dbReference type="ChEBI" id="CHEBI:18420"/>
        <label>1</label>
    </ligand>
</feature>
<sequence length="546" mass="61421">MLNQMISTGVATFCRVKSAYESNEVALPVYAEEGFTGQLCNFTQNESKTNTSLSTEEDFEGFSRDELLKVDSEGRCMITDHEHFVLFNVYGPRADCDDAERVQFKRTFYNIMQRRWESLLRQRRRILVVGDLNIAPAAIDRCDAGPDFENNEFRKWFRSLLRENGGIFLDVFRRKHPERKYAYTCWSTSSGAEVFNFGSRIDHILSSDSCLHEEKGHACHNFLTCHVEDCDILVQFKRWKSENGTRWKEGRSIKMEGSDHAPVFVDLVNMPSVSKHNTPSLSSRFYPHIYGNQQTLVSMLMRRKSTAPVKQGSDSINDGNFSTRMGGQPGERPSCSLSSPNRKSDDSVSVVDEFPQGLNNVAPDNVICSSESNRSEAASSVHTRKKAKHSQGSQLSLKLFFQSNFKSASTGFSTSLGINHMSDECSSCSESVSTSQDESFNVEDLVEKCSSSQKDDDHDSQKSSLINDKANFAVTEWRRIQQVMQSSIPLCKGHNEPCIVRVVKKAGPSFGQRFYVCNRAEGPASNLEANCGYFKWASSSKSKKKG</sequence>
<keyword evidence="5 13" id="KW-0863">Zinc-finger</keyword>
<feature type="domain" description="GRF-type" evidence="15">
    <location>
        <begin position="491"/>
        <end position="540"/>
    </location>
</feature>
<comment type="similarity">
    <text evidence="2">Belongs to the DNA repair enzymes AP/ExoA family.</text>
</comment>
<evidence type="ECO:0000256" key="1">
    <source>
        <dbReference type="ARBA" id="ARBA00001936"/>
    </source>
</evidence>
<keyword evidence="17" id="KW-1185">Reference proteome</keyword>
<evidence type="ECO:0000259" key="15">
    <source>
        <dbReference type="PROSITE" id="PS51999"/>
    </source>
</evidence>
<organism evidence="16 17">
    <name type="scientific">Lithospermum erythrorhizon</name>
    <name type="common">Purple gromwell</name>
    <name type="synonym">Lithospermum officinale var. erythrorhizon</name>
    <dbReference type="NCBI Taxonomy" id="34254"/>
    <lineage>
        <taxon>Eukaryota</taxon>
        <taxon>Viridiplantae</taxon>
        <taxon>Streptophyta</taxon>
        <taxon>Embryophyta</taxon>
        <taxon>Tracheophyta</taxon>
        <taxon>Spermatophyta</taxon>
        <taxon>Magnoliopsida</taxon>
        <taxon>eudicotyledons</taxon>
        <taxon>Gunneridae</taxon>
        <taxon>Pentapetalae</taxon>
        <taxon>asterids</taxon>
        <taxon>lamiids</taxon>
        <taxon>Boraginales</taxon>
        <taxon>Boraginaceae</taxon>
        <taxon>Boraginoideae</taxon>
        <taxon>Lithospermeae</taxon>
        <taxon>Lithospermum</taxon>
    </lineage>
</organism>
<feature type="binding site" evidence="11">
    <location>
        <position position="259"/>
    </location>
    <ligand>
        <name>Mg(2+)</name>
        <dbReference type="ChEBI" id="CHEBI:18420"/>
        <label>1</label>
    </ligand>
</feature>
<name>A0AAV3R0G8_LITER</name>
<comment type="cofactor">
    <cofactor evidence="11">
        <name>Mg(2+)</name>
        <dbReference type="ChEBI" id="CHEBI:18420"/>
    </cofactor>
    <cofactor evidence="11">
        <name>Mn(2+)</name>
        <dbReference type="ChEBI" id="CHEBI:29035"/>
    </cofactor>
    <text evidence="11">Probably binds two magnesium or manganese ions per subunit.</text>
</comment>
<gene>
    <name evidence="16" type="ORF">LIER_24237</name>
</gene>
<evidence type="ECO:0000256" key="3">
    <source>
        <dbReference type="ARBA" id="ARBA00013541"/>
    </source>
</evidence>
<dbReference type="GO" id="GO:0003906">
    <property type="term" value="F:DNA-(apurinic or apyrimidinic site) endonuclease activity"/>
    <property type="evidence" value="ECO:0007669"/>
    <property type="project" value="TreeGrafter"/>
</dbReference>
<keyword evidence="7" id="KW-0862">Zinc</keyword>
<evidence type="ECO:0000313" key="17">
    <source>
        <dbReference type="Proteomes" id="UP001454036"/>
    </source>
</evidence>
<keyword evidence="8 11" id="KW-0460">Magnesium</keyword>
<evidence type="ECO:0000256" key="7">
    <source>
        <dbReference type="ARBA" id="ARBA00022833"/>
    </source>
</evidence>
<dbReference type="GO" id="GO:0003677">
    <property type="term" value="F:DNA binding"/>
    <property type="evidence" value="ECO:0007669"/>
    <property type="project" value="InterPro"/>
</dbReference>
<dbReference type="PANTHER" id="PTHR22748">
    <property type="entry name" value="AP ENDONUCLEASE"/>
    <property type="match status" value="1"/>
</dbReference>
<dbReference type="InterPro" id="IPR036691">
    <property type="entry name" value="Endo/exonu/phosph_ase_sf"/>
</dbReference>
<feature type="site" description="Transition state stabilizer" evidence="12">
    <location>
        <position position="133"/>
    </location>
</feature>
<feature type="region of interest" description="Disordered" evidence="14">
    <location>
        <begin position="304"/>
        <end position="349"/>
    </location>
</feature>
<evidence type="ECO:0000313" key="16">
    <source>
        <dbReference type="EMBL" id="GAA0169849.1"/>
    </source>
</evidence>